<sequence>MADLAATFDRDTTARELLREYFTHVVNGIDLLYKGMERATITINIAIRAFVIFQSLQQFPHFESRVELYLWHRVVDGRKYFRDLKNWDIHIGSKQIPDYDQAILFTR</sequence>
<gene>
    <name evidence="1" type="ORF">CHS0354_000170</name>
</gene>
<keyword evidence="2" id="KW-1185">Reference proteome</keyword>
<evidence type="ECO:0000313" key="2">
    <source>
        <dbReference type="Proteomes" id="UP001195483"/>
    </source>
</evidence>
<evidence type="ECO:0000313" key="1">
    <source>
        <dbReference type="EMBL" id="KAK3586285.1"/>
    </source>
</evidence>
<dbReference type="GO" id="GO:0008237">
    <property type="term" value="F:metallopeptidase activity"/>
    <property type="evidence" value="ECO:0007669"/>
    <property type="project" value="InterPro"/>
</dbReference>
<dbReference type="InterPro" id="IPR024079">
    <property type="entry name" value="MetalloPept_cat_dom_sf"/>
</dbReference>
<reference evidence="1" key="1">
    <citation type="journal article" date="2021" name="Genome Biol. Evol.">
        <title>A High-Quality Reference Genome for a Parasitic Bivalve with Doubly Uniparental Inheritance (Bivalvia: Unionida).</title>
        <authorList>
            <person name="Smith C.H."/>
        </authorList>
    </citation>
    <scope>NUCLEOTIDE SEQUENCE</scope>
    <source>
        <strain evidence="1">CHS0354</strain>
    </source>
</reference>
<dbReference type="EMBL" id="JAEAOA010000056">
    <property type="protein sequence ID" value="KAK3586285.1"/>
    <property type="molecule type" value="Genomic_DNA"/>
</dbReference>
<reference evidence="1" key="3">
    <citation type="submission" date="2023-05" db="EMBL/GenBank/DDBJ databases">
        <authorList>
            <person name="Smith C.H."/>
        </authorList>
    </citation>
    <scope>NUCLEOTIDE SEQUENCE</scope>
    <source>
        <strain evidence="1">CHS0354</strain>
        <tissue evidence="1">Mantle</tissue>
    </source>
</reference>
<comment type="caution">
    <text evidence="1">The sequence shown here is derived from an EMBL/GenBank/DDBJ whole genome shotgun (WGS) entry which is preliminary data.</text>
</comment>
<proteinExistence type="predicted"/>
<reference evidence="1" key="2">
    <citation type="journal article" date="2021" name="Genome Biol. Evol.">
        <title>Developing a high-quality reference genome for a parasitic bivalve with doubly uniparental inheritance (Bivalvia: Unionida).</title>
        <authorList>
            <person name="Smith C.H."/>
        </authorList>
    </citation>
    <scope>NUCLEOTIDE SEQUENCE</scope>
    <source>
        <strain evidence="1">CHS0354</strain>
        <tissue evidence="1">Mantle</tissue>
    </source>
</reference>
<dbReference type="AlphaFoldDB" id="A0AAE0S7K9"/>
<dbReference type="Proteomes" id="UP001195483">
    <property type="component" value="Unassembled WGS sequence"/>
</dbReference>
<accession>A0AAE0S7K9</accession>
<name>A0AAE0S7K9_9BIVA</name>
<organism evidence="1 2">
    <name type="scientific">Potamilus streckersoni</name>
    <dbReference type="NCBI Taxonomy" id="2493646"/>
    <lineage>
        <taxon>Eukaryota</taxon>
        <taxon>Metazoa</taxon>
        <taxon>Spiralia</taxon>
        <taxon>Lophotrochozoa</taxon>
        <taxon>Mollusca</taxon>
        <taxon>Bivalvia</taxon>
        <taxon>Autobranchia</taxon>
        <taxon>Heteroconchia</taxon>
        <taxon>Palaeoheterodonta</taxon>
        <taxon>Unionida</taxon>
        <taxon>Unionoidea</taxon>
        <taxon>Unionidae</taxon>
        <taxon>Ambleminae</taxon>
        <taxon>Lampsilini</taxon>
        <taxon>Potamilus</taxon>
    </lineage>
</organism>
<dbReference type="Gene3D" id="3.40.390.10">
    <property type="entry name" value="Collagenase (Catalytic Domain)"/>
    <property type="match status" value="1"/>
</dbReference>
<protein>
    <submittedName>
        <fullName evidence="1">Uncharacterized protein</fullName>
    </submittedName>
</protein>